<dbReference type="Proteomes" id="UP001266807">
    <property type="component" value="Unassembled WGS sequence"/>
</dbReference>
<dbReference type="GO" id="GO:0005840">
    <property type="term" value="C:ribosome"/>
    <property type="evidence" value="ECO:0007669"/>
    <property type="project" value="UniProtKB-KW"/>
</dbReference>
<accession>A0ABU1QEK6</accession>
<comment type="caution">
    <text evidence="1">The sequence shown here is derived from an EMBL/GenBank/DDBJ whole genome shotgun (WGS) entry which is preliminary data.</text>
</comment>
<protein>
    <submittedName>
        <fullName evidence="1">Ribosomal protein L37E</fullName>
    </submittedName>
</protein>
<proteinExistence type="predicted"/>
<organism evidence="1 2">
    <name type="scientific">Paenibacillus peoriae</name>
    <dbReference type="NCBI Taxonomy" id="59893"/>
    <lineage>
        <taxon>Bacteria</taxon>
        <taxon>Bacillati</taxon>
        <taxon>Bacillota</taxon>
        <taxon>Bacilli</taxon>
        <taxon>Bacillales</taxon>
        <taxon>Paenibacillaceae</taxon>
        <taxon>Paenibacillus</taxon>
    </lineage>
</organism>
<reference evidence="1 2" key="1">
    <citation type="submission" date="2023-07" db="EMBL/GenBank/DDBJ databases">
        <title>Sorghum-associated microbial communities from plants grown in Nebraska, USA.</title>
        <authorList>
            <person name="Schachtman D."/>
        </authorList>
    </citation>
    <scope>NUCLEOTIDE SEQUENCE [LARGE SCALE GENOMIC DNA]</scope>
    <source>
        <strain evidence="1 2">BE143</strain>
    </source>
</reference>
<gene>
    <name evidence="1" type="ORF">J2W98_002336</name>
</gene>
<name>A0ABU1QEK6_9BACL</name>
<dbReference type="RefSeq" id="WP_028542847.1">
    <property type="nucleotide sequence ID" value="NZ_CP132974.1"/>
</dbReference>
<keyword evidence="2" id="KW-1185">Reference proteome</keyword>
<keyword evidence="1" id="KW-0689">Ribosomal protein</keyword>
<dbReference type="EMBL" id="JAVDUG010000002">
    <property type="protein sequence ID" value="MDR6778074.1"/>
    <property type="molecule type" value="Genomic_DNA"/>
</dbReference>
<sequence length="90" mass="10467">MSKYICAVCGYNELNYPQWDKHGFPTHEICNCCGFESGFDDDAKDIPESIEEYRIRWLSEGANWFSSSKTKPLNWNLAIQLKRINVDISK</sequence>
<evidence type="ECO:0000313" key="2">
    <source>
        <dbReference type="Proteomes" id="UP001266807"/>
    </source>
</evidence>
<keyword evidence="1" id="KW-0687">Ribonucleoprotein</keyword>
<evidence type="ECO:0000313" key="1">
    <source>
        <dbReference type="EMBL" id="MDR6778074.1"/>
    </source>
</evidence>